<organism evidence="1 2">
    <name type="scientific">Saccharothrix xinjiangensis</name>
    <dbReference type="NCBI Taxonomy" id="204798"/>
    <lineage>
        <taxon>Bacteria</taxon>
        <taxon>Bacillati</taxon>
        <taxon>Actinomycetota</taxon>
        <taxon>Actinomycetes</taxon>
        <taxon>Pseudonocardiales</taxon>
        <taxon>Pseudonocardiaceae</taxon>
        <taxon>Saccharothrix</taxon>
    </lineage>
</organism>
<evidence type="ECO:0000313" key="2">
    <source>
        <dbReference type="Proteomes" id="UP001595833"/>
    </source>
</evidence>
<dbReference type="EMBL" id="JBHSJB010000012">
    <property type="protein sequence ID" value="MFC5055352.1"/>
    <property type="molecule type" value="Genomic_DNA"/>
</dbReference>
<dbReference type="RefSeq" id="WP_344040407.1">
    <property type="nucleotide sequence ID" value="NZ_BAAAKE010000022.1"/>
</dbReference>
<protein>
    <submittedName>
        <fullName evidence="1">Uncharacterized protein</fullName>
    </submittedName>
</protein>
<evidence type="ECO:0000313" key="1">
    <source>
        <dbReference type="EMBL" id="MFC5055352.1"/>
    </source>
</evidence>
<keyword evidence="2" id="KW-1185">Reference proteome</keyword>
<name>A0ABV9Y1I4_9PSEU</name>
<comment type="caution">
    <text evidence="1">The sequence shown here is derived from an EMBL/GenBank/DDBJ whole genome shotgun (WGS) entry which is preliminary data.</text>
</comment>
<reference evidence="2" key="1">
    <citation type="journal article" date="2019" name="Int. J. Syst. Evol. Microbiol.">
        <title>The Global Catalogue of Microorganisms (GCM) 10K type strain sequencing project: providing services to taxonomists for standard genome sequencing and annotation.</title>
        <authorList>
            <consortium name="The Broad Institute Genomics Platform"/>
            <consortium name="The Broad Institute Genome Sequencing Center for Infectious Disease"/>
            <person name="Wu L."/>
            <person name="Ma J."/>
        </authorList>
    </citation>
    <scope>NUCLEOTIDE SEQUENCE [LARGE SCALE GENOMIC DNA]</scope>
    <source>
        <strain evidence="2">KCTC 12848</strain>
    </source>
</reference>
<accession>A0ABV9Y1I4</accession>
<gene>
    <name evidence="1" type="ORF">ACFPFM_16460</name>
</gene>
<sequence>MGEGLFRFVFNTLQPRMAQAGTRFYLPTVLTDLTDDGGDRVLPPHADRWQLGTLTGDTGTSVTGLLVSGFNATFGREIKKGQIDPPVTLGQFKGIPTPGQEEPTLDVSDATVDGLQNARLEPELTVTREGAGYRSRVTIAFGTFPDLPQAVTLTGTYRLAQSISIEDTKTKQVTTEHHTAPFDWPTFVAAGSGTFQVSVTDLWADVDWTLTLDGEGQPAVGIDALTVRGAAEDGHPTLTLDQLTPEPNNPYADPSIWKNAATEAFTSAQGQAELVARIQDTLNQPDNRDDLARGLTTNLRSVLDRTVGTASGSASVDDNLFDRFRAAVNDPGSDYYLPAAVFGITSPTLDPYSPDEIDFQVDVLGTPTSVTLTDNRMVGAANALTPAGNLAFDPGVTATALLSTLPDGTEVEVRDPEGRQEDRTLTAPLTLTGTATVTISDQDPFDGPYTVTVSHASVDITLPTSGGSHNALDTLTITCTALAVSADTDDITVDADIGDGFKQVINDQLNQPENKREVLDRVNEEIGDRDFLTRLGATITTNVRAMLTERLDG</sequence>
<dbReference type="Proteomes" id="UP001595833">
    <property type="component" value="Unassembled WGS sequence"/>
</dbReference>
<proteinExistence type="predicted"/>